<evidence type="ECO:0000313" key="4">
    <source>
        <dbReference type="EMBL" id="CAB4804695.1"/>
    </source>
</evidence>
<evidence type="ECO:0000313" key="6">
    <source>
        <dbReference type="EMBL" id="CAB4955307.1"/>
    </source>
</evidence>
<dbReference type="InterPro" id="IPR002725">
    <property type="entry name" value="YgjP-like_metallopeptidase"/>
</dbReference>
<dbReference type="PANTHER" id="PTHR30399">
    <property type="entry name" value="UNCHARACTERIZED PROTEIN YGJP"/>
    <property type="match status" value="1"/>
</dbReference>
<dbReference type="CDD" id="cd07344">
    <property type="entry name" value="M48_yhfN_like"/>
    <property type="match status" value="1"/>
</dbReference>
<evidence type="ECO:0000313" key="7">
    <source>
        <dbReference type="EMBL" id="CAB4979560.1"/>
    </source>
</evidence>
<accession>A0A6J6T6L6</accession>
<feature type="domain" description="YgjP-like metallopeptidase" evidence="1">
    <location>
        <begin position="52"/>
        <end position="153"/>
    </location>
</feature>
<reference evidence="3" key="1">
    <citation type="submission" date="2020-05" db="EMBL/GenBank/DDBJ databases">
        <authorList>
            <person name="Chiriac C."/>
            <person name="Salcher M."/>
            <person name="Ghai R."/>
            <person name="Kavagutti S V."/>
        </authorList>
    </citation>
    <scope>NUCLEOTIDE SEQUENCE</scope>
</reference>
<dbReference type="Pfam" id="PF01863">
    <property type="entry name" value="YgjP-like"/>
    <property type="match status" value="1"/>
</dbReference>
<dbReference type="EMBL" id="CAFAAV010000015">
    <property type="protein sequence ID" value="CAB4804695.1"/>
    <property type="molecule type" value="Genomic_DNA"/>
</dbReference>
<evidence type="ECO:0000313" key="2">
    <source>
        <dbReference type="EMBL" id="CAB4365041.1"/>
    </source>
</evidence>
<organism evidence="3">
    <name type="scientific">freshwater metagenome</name>
    <dbReference type="NCBI Taxonomy" id="449393"/>
    <lineage>
        <taxon>unclassified sequences</taxon>
        <taxon>metagenomes</taxon>
        <taxon>ecological metagenomes</taxon>
    </lineage>
</organism>
<protein>
    <submittedName>
        <fullName evidence="3">Unannotated protein</fullName>
    </submittedName>
</protein>
<evidence type="ECO:0000259" key="1">
    <source>
        <dbReference type="Pfam" id="PF01863"/>
    </source>
</evidence>
<dbReference type="EMBL" id="CAFBIY010000014">
    <property type="protein sequence ID" value="CAB4847152.1"/>
    <property type="molecule type" value="Genomic_DNA"/>
</dbReference>
<gene>
    <name evidence="3" type="ORF">UFOPK2656_03002</name>
    <name evidence="4" type="ORF">UFOPK3099_00338</name>
    <name evidence="5" type="ORF">UFOPK3267_00421</name>
    <name evidence="6" type="ORF">UFOPK3651_03131</name>
    <name evidence="7" type="ORF">UFOPK3931_00714</name>
    <name evidence="2" type="ORF">UFOPK4189_02800</name>
</gene>
<dbReference type="AlphaFoldDB" id="A0A6J6T6L6"/>
<sequence length="183" mass="20617">MATAEQPALFTLEPFRVEVVRSTRRKRTVGAQLVGGVLKVAIPSWMSRAEERQWVEKMAARYRRTVSTDRIDLVTRSAALARRYDLPRPTEIRWVDDMTARWGSCSLHSRSVRLSSRLAAFPDWVIDYVIVHELAHLVEAGHGPDFWRLASRYPKAERAIGYLIAKAADATDDGDAAGHEGSD</sequence>
<dbReference type="EMBL" id="CAEZYF010000027">
    <property type="protein sequence ID" value="CAB4742544.1"/>
    <property type="molecule type" value="Genomic_DNA"/>
</dbReference>
<evidence type="ECO:0000313" key="5">
    <source>
        <dbReference type="EMBL" id="CAB4847152.1"/>
    </source>
</evidence>
<dbReference type="EMBL" id="CAFBOL010000012">
    <property type="protein sequence ID" value="CAB4979560.1"/>
    <property type="molecule type" value="Genomic_DNA"/>
</dbReference>
<dbReference type="Gene3D" id="3.30.2010.10">
    <property type="entry name" value="Metalloproteases ('zincins'), catalytic domain"/>
    <property type="match status" value="1"/>
</dbReference>
<dbReference type="EMBL" id="CAFBMT010000030">
    <property type="protein sequence ID" value="CAB4955307.1"/>
    <property type="molecule type" value="Genomic_DNA"/>
</dbReference>
<name>A0A6J6T6L6_9ZZZZ</name>
<dbReference type="InterPro" id="IPR053136">
    <property type="entry name" value="UTP_pyrophosphatase-like"/>
</dbReference>
<proteinExistence type="predicted"/>
<dbReference type="PANTHER" id="PTHR30399:SF1">
    <property type="entry name" value="UTP PYROPHOSPHATASE"/>
    <property type="match status" value="1"/>
</dbReference>
<dbReference type="EMBL" id="CAESGF010000023">
    <property type="protein sequence ID" value="CAB4365041.1"/>
    <property type="molecule type" value="Genomic_DNA"/>
</dbReference>
<evidence type="ECO:0000313" key="3">
    <source>
        <dbReference type="EMBL" id="CAB4742544.1"/>
    </source>
</evidence>